<evidence type="ECO:0000313" key="15">
    <source>
        <dbReference type="EMBL" id="QTR48643.1"/>
    </source>
</evidence>
<evidence type="ECO:0000256" key="12">
    <source>
        <dbReference type="SAM" id="Phobius"/>
    </source>
</evidence>
<evidence type="ECO:0000256" key="2">
    <source>
        <dbReference type="ARBA" id="ARBA00009025"/>
    </source>
</evidence>
<evidence type="ECO:0000256" key="11">
    <source>
        <dbReference type="RuleBase" id="RU000320"/>
    </source>
</evidence>
<feature type="domain" description="NADH:quinone oxidoreductase/Mrp antiporter transmembrane" evidence="13">
    <location>
        <begin position="129"/>
        <end position="331"/>
    </location>
</feature>
<proteinExistence type="inferred from homology"/>
<evidence type="ECO:0000259" key="14">
    <source>
        <dbReference type="Pfam" id="PF01059"/>
    </source>
</evidence>
<feature type="transmembrane region" description="Helical" evidence="12">
    <location>
        <begin position="37"/>
        <end position="62"/>
    </location>
</feature>
<feature type="transmembrane region" description="Helical" evidence="12">
    <location>
        <begin position="280"/>
        <end position="299"/>
    </location>
</feature>
<feature type="transmembrane region" description="Helical" evidence="12">
    <location>
        <begin position="213"/>
        <end position="236"/>
    </location>
</feature>
<evidence type="ECO:0000313" key="16">
    <source>
        <dbReference type="Proteomes" id="UP000672027"/>
    </source>
</evidence>
<feature type="transmembrane region" description="Helical" evidence="12">
    <location>
        <begin position="487"/>
        <end position="504"/>
    </location>
</feature>
<keyword evidence="16" id="KW-1185">Reference proteome</keyword>
<dbReference type="InterPro" id="IPR001750">
    <property type="entry name" value="ND/Mrp_TM"/>
</dbReference>
<evidence type="ECO:0000256" key="4">
    <source>
        <dbReference type="ARBA" id="ARBA00022692"/>
    </source>
</evidence>
<dbReference type="RefSeq" id="WP_210225528.1">
    <property type="nucleotide sequence ID" value="NZ_CP072800.1"/>
</dbReference>
<evidence type="ECO:0000256" key="10">
    <source>
        <dbReference type="ARBA" id="ARBA00032798"/>
    </source>
</evidence>
<sequence>MFDLPILSFLIWLPIVGGLGVLIVGDRFGAKQFALGIALMTFLLSLPLYIGFNTTYAGMQFVEKYLWTDTFNIYYHLGVDGLSMPLILLNTFITVLVVIAGWEVIKYRISQYMAAFLMMAGIVNGVFAALDAMLFYILFEAMLIPLFLIIGIWGGARRVYATIKFFLYTFFGSVFLLISLIYLYQLGASTEGYQASFAIADLYRLPVDRTAQILIFLSFLLAFGVKVPMWPVHTWLPDAHVEAPTGGSVILAAITLKVGGYAFLRLAMPITPDAASQLDWLVLTMSLTAVVYIGFVALVQQDMKKLVAYSSIAHMGFVTLGFFIIYSISGAVQGENLELMNTQGIHGLMAADKLDSVILGIQGAMVQMISHGFISAAMFLCIGVLYDRMHTRDINAYGGVVNRMPQFAALFVLFAMANTGLPGTSGFVGEFMVILASFKASPWIAVLAATTLIVGAAYTLWLVKRVIFGEIRHGEVAELHDVNQREFVMLALLAGAVLLLGLWPQPLTDVMDASIRELIPQILQSKISGCLGMSVEACKIL</sequence>
<dbReference type="PANTHER" id="PTHR43507:SF1">
    <property type="entry name" value="NADH-UBIQUINONE OXIDOREDUCTASE CHAIN 4"/>
    <property type="match status" value="1"/>
</dbReference>
<evidence type="ECO:0000256" key="6">
    <source>
        <dbReference type="ARBA" id="ARBA00022989"/>
    </source>
</evidence>
<dbReference type="Proteomes" id="UP000672027">
    <property type="component" value="Chromosome"/>
</dbReference>
<comment type="similarity">
    <text evidence="2">Belongs to the complex I subunit 4 family.</text>
</comment>
<dbReference type="PRINTS" id="PR01437">
    <property type="entry name" value="NUOXDRDTASE4"/>
</dbReference>
<evidence type="ECO:0000256" key="8">
    <source>
        <dbReference type="ARBA" id="ARBA00023136"/>
    </source>
</evidence>
<evidence type="ECO:0000259" key="13">
    <source>
        <dbReference type="Pfam" id="PF00361"/>
    </source>
</evidence>
<keyword evidence="7" id="KW-0520">NAD</keyword>
<feature type="transmembrane region" description="Helical" evidence="12">
    <location>
        <begin position="364"/>
        <end position="386"/>
    </location>
</feature>
<evidence type="ECO:0000256" key="5">
    <source>
        <dbReference type="ARBA" id="ARBA00022967"/>
    </source>
</evidence>
<keyword evidence="6 12" id="KW-1133">Transmembrane helix</keyword>
<feature type="transmembrane region" description="Helical" evidence="12">
    <location>
        <begin position="248"/>
        <end position="268"/>
    </location>
</feature>
<evidence type="ECO:0000256" key="1">
    <source>
        <dbReference type="ARBA" id="ARBA00004127"/>
    </source>
</evidence>
<feature type="transmembrane region" description="Helical" evidence="12">
    <location>
        <begin position="165"/>
        <end position="184"/>
    </location>
</feature>
<dbReference type="EMBL" id="CP072800">
    <property type="protein sequence ID" value="QTR48643.1"/>
    <property type="molecule type" value="Genomic_DNA"/>
</dbReference>
<evidence type="ECO:0000256" key="3">
    <source>
        <dbReference type="ARBA" id="ARBA00019906"/>
    </source>
</evidence>
<dbReference type="InterPro" id="IPR010227">
    <property type="entry name" value="NADH_Q_OxRdtase_chainM/4"/>
</dbReference>
<evidence type="ECO:0000256" key="7">
    <source>
        <dbReference type="ARBA" id="ARBA00023027"/>
    </source>
</evidence>
<feature type="transmembrane region" description="Helical" evidence="12">
    <location>
        <begin position="306"/>
        <end position="328"/>
    </location>
</feature>
<name>A0ABX7X1I6_9GAMM</name>
<feature type="transmembrane region" description="Helical" evidence="12">
    <location>
        <begin position="407"/>
        <end position="428"/>
    </location>
</feature>
<feature type="transmembrane region" description="Helical" evidence="12">
    <location>
        <begin position="82"/>
        <end position="102"/>
    </location>
</feature>
<gene>
    <name evidence="15" type="ORF">J8380_10045</name>
</gene>
<dbReference type="Pfam" id="PF01059">
    <property type="entry name" value="Oxidored_q5_N"/>
    <property type="match status" value="1"/>
</dbReference>
<reference evidence="15 16" key="1">
    <citation type="submission" date="2021-04" db="EMBL/GenBank/DDBJ databases">
        <title>Genomics, taxonomy and metabolism of representatives of sulfur bacteria of the genus Thiothrix: Thiothrix fructosivorans QT, Thiothrix unzii A1T and three new species, Thiothrix subterranea sp. nov., Thiothrix litoralis sp. nov. and 'Candidatus Thiothrix anitrata' sp. nov.</title>
        <authorList>
            <person name="Ravin N.V."/>
            <person name="Smolyakov D."/>
            <person name="Rudenko T.S."/>
            <person name="Mardanov A.V."/>
            <person name="Beletsky A.V."/>
            <person name="Markov N.D."/>
            <person name="Fomenkov A.I."/>
            <person name="Roberts R.J."/>
            <person name="Karnachuk O.V."/>
            <person name="Novikov A."/>
            <person name="Grabovich M.Y."/>
        </authorList>
    </citation>
    <scope>NUCLEOTIDE SEQUENCE [LARGE SCALE GENOMIC DNA]</scope>
    <source>
        <strain evidence="15 16">A52</strain>
    </source>
</reference>
<keyword evidence="4 11" id="KW-0812">Transmembrane</keyword>
<dbReference type="NCBIfam" id="NF004501">
    <property type="entry name" value="PRK05846.1-5"/>
    <property type="match status" value="1"/>
</dbReference>
<keyword evidence="5" id="KW-1278">Translocase</keyword>
<feature type="transmembrane region" description="Helical" evidence="12">
    <location>
        <begin position="440"/>
        <end position="463"/>
    </location>
</feature>
<dbReference type="Pfam" id="PF00361">
    <property type="entry name" value="Proton_antipo_M"/>
    <property type="match status" value="2"/>
</dbReference>
<feature type="transmembrane region" description="Helical" evidence="12">
    <location>
        <begin position="109"/>
        <end position="127"/>
    </location>
</feature>
<organism evidence="15 16">
    <name type="scientific">Candidatus Thiothrix anitrata</name>
    <dbReference type="NCBI Taxonomy" id="2823902"/>
    <lineage>
        <taxon>Bacteria</taxon>
        <taxon>Pseudomonadati</taxon>
        <taxon>Pseudomonadota</taxon>
        <taxon>Gammaproteobacteria</taxon>
        <taxon>Thiotrichales</taxon>
        <taxon>Thiotrichaceae</taxon>
        <taxon>Thiothrix</taxon>
    </lineage>
</organism>
<evidence type="ECO:0000256" key="9">
    <source>
        <dbReference type="ARBA" id="ARBA00031584"/>
    </source>
</evidence>
<feature type="domain" description="NADH:ubiquinone oxidoreductase chain 4 N-terminal" evidence="14">
    <location>
        <begin position="58"/>
        <end position="121"/>
    </location>
</feature>
<protein>
    <recommendedName>
        <fullName evidence="3">NADH-quinone oxidoreductase subunit M</fullName>
    </recommendedName>
    <alternativeName>
        <fullName evidence="9">NADH dehydrogenase I subunit M</fullName>
    </alternativeName>
    <alternativeName>
        <fullName evidence="10">NDH-1 subunit M</fullName>
    </alternativeName>
</protein>
<feature type="transmembrane region" description="Helical" evidence="12">
    <location>
        <begin position="133"/>
        <end position="153"/>
    </location>
</feature>
<feature type="domain" description="NADH:quinone oxidoreductase/Mrp antiporter transmembrane" evidence="13">
    <location>
        <begin position="358"/>
        <end position="451"/>
    </location>
</feature>
<feature type="transmembrane region" description="Helical" evidence="12">
    <location>
        <begin position="6"/>
        <end position="25"/>
    </location>
</feature>
<keyword evidence="8 12" id="KW-0472">Membrane</keyword>
<comment type="subcellular location">
    <subcellularLocation>
        <location evidence="1">Endomembrane system</location>
        <topology evidence="1">Multi-pass membrane protein</topology>
    </subcellularLocation>
    <subcellularLocation>
        <location evidence="11">Membrane</location>
        <topology evidence="11">Multi-pass membrane protein</topology>
    </subcellularLocation>
</comment>
<dbReference type="NCBIfam" id="TIGR01972">
    <property type="entry name" value="NDH_I_M"/>
    <property type="match status" value="1"/>
</dbReference>
<dbReference type="InterPro" id="IPR000260">
    <property type="entry name" value="NADH4_N"/>
</dbReference>
<dbReference type="InterPro" id="IPR003918">
    <property type="entry name" value="NADH_UbQ_OxRdtase"/>
</dbReference>
<accession>A0ABX7X1I6</accession>
<dbReference type="PANTHER" id="PTHR43507">
    <property type="entry name" value="NADH-UBIQUINONE OXIDOREDUCTASE CHAIN 4"/>
    <property type="match status" value="1"/>
</dbReference>